<name>R7TNF1_CAPTE</name>
<accession>R7TNF1</accession>
<dbReference type="EnsemblMetazoa" id="CapteT221725">
    <property type="protein sequence ID" value="CapteP221725"/>
    <property type="gene ID" value="CapteG221725"/>
</dbReference>
<evidence type="ECO:0008006" key="6">
    <source>
        <dbReference type="Google" id="ProtNLM"/>
    </source>
</evidence>
<proteinExistence type="predicted"/>
<keyword evidence="2" id="KW-0472">Membrane</keyword>
<evidence type="ECO:0000313" key="3">
    <source>
        <dbReference type="EMBL" id="ELT92605.1"/>
    </source>
</evidence>
<feature type="region of interest" description="Disordered" evidence="1">
    <location>
        <begin position="208"/>
        <end position="236"/>
    </location>
</feature>
<keyword evidence="2" id="KW-1133">Transmembrane helix</keyword>
<evidence type="ECO:0000313" key="4">
    <source>
        <dbReference type="EnsemblMetazoa" id="CapteP221725"/>
    </source>
</evidence>
<feature type="compositionally biased region" description="Basic and acidic residues" evidence="1">
    <location>
        <begin position="208"/>
        <end position="221"/>
    </location>
</feature>
<protein>
    <recommendedName>
        <fullName evidence="6">Transmembrane protein</fullName>
    </recommendedName>
</protein>
<reference evidence="4" key="3">
    <citation type="submission" date="2015-06" db="UniProtKB">
        <authorList>
            <consortium name="EnsemblMetazoa"/>
        </authorList>
    </citation>
    <scope>IDENTIFICATION</scope>
</reference>
<sequence length="236" mass="25748">MSLCKGNRPAMVTFGVALVTGIAGLTSFLFSTTSDVALYLGVVCMTLASVLILLTFALHSGSLNGSTCLVSVGQCCDALCCVEPVIQRSFNPHRPVEDLHSRCDRLQVDARRLCEEQAPNILASGLMTEDQKSLLKVTKTLQEWSERRRIPSEDEVDHVERRLRRLHGAFYMQGSGSSPTLAVPPLSGSMPEPPAYQVQDPLAIVQDIIREDPRYAEHPPDSDAPPPYEEAASSVV</sequence>
<evidence type="ECO:0000313" key="5">
    <source>
        <dbReference type="Proteomes" id="UP000014760"/>
    </source>
</evidence>
<dbReference type="AlphaFoldDB" id="R7TNF1"/>
<reference evidence="5" key="1">
    <citation type="submission" date="2012-12" db="EMBL/GenBank/DDBJ databases">
        <authorList>
            <person name="Hellsten U."/>
            <person name="Grimwood J."/>
            <person name="Chapman J.A."/>
            <person name="Shapiro H."/>
            <person name="Aerts A."/>
            <person name="Otillar R.P."/>
            <person name="Terry A.Y."/>
            <person name="Boore J.L."/>
            <person name="Simakov O."/>
            <person name="Marletaz F."/>
            <person name="Cho S.-J."/>
            <person name="Edsinger-Gonzales E."/>
            <person name="Havlak P."/>
            <person name="Kuo D.-H."/>
            <person name="Larsson T."/>
            <person name="Lv J."/>
            <person name="Arendt D."/>
            <person name="Savage R."/>
            <person name="Osoegawa K."/>
            <person name="de Jong P."/>
            <person name="Lindberg D.R."/>
            <person name="Seaver E.C."/>
            <person name="Weisblat D.A."/>
            <person name="Putnam N.H."/>
            <person name="Grigoriev I.V."/>
            <person name="Rokhsar D.S."/>
        </authorList>
    </citation>
    <scope>NUCLEOTIDE SEQUENCE</scope>
    <source>
        <strain evidence="5">I ESC-2004</strain>
    </source>
</reference>
<keyword evidence="2" id="KW-0812">Transmembrane</keyword>
<dbReference type="Proteomes" id="UP000014760">
    <property type="component" value="Unassembled WGS sequence"/>
</dbReference>
<feature type="transmembrane region" description="Helical" evidence="2">
    <location>
        <begin position="12"/>
        <end position="30"/>
    </location>
</feature>
<evidence type="ECO:0000256" key="1">
    <source>
        <dbReference type="SAM" id="MobiDB-lite"/>
    </source>
</evidence>
<gene>
    <name evidence="3" type="ORF">CAPTEDRAFT_221725</name>
</gene>
<evidence type="ECO:0000256" key="2">
    <source>
        <dbReference type="SAM" id="Phobius"/>
    </source>
</evidence>
<organism evidence="3">
    <name type="scientific">Capitella teleta</name>
    <name type="common">Polychaete worm</name>
    <dbReference type="NCBI Taxonomy" id="283909"/>
    <lineage>
        <taxon>Eukaryota</taxon>
        <taxon>Metazoa</taxon>
        <taxon>Spiralia</taxon>
        <taxon>Lophotrochozoa</taxon>
        <taxon>Annelida</taxon>
        <taxon>Polychaeta</taxon>
        <taxon>Sedentaria</taxon>
        <taxon>Scolecida</taxon>
        <taxon>Capitellidae</taxon>
        <taxon>Capitella</taxon>
    </lineage>
</organism>
<reference evidence="3 5" key="2">
    <citation type="journal article" date="2013" name="Nature">
        <title>Insights into bilaterian evolution from three spiralian genomes.</title>
        <authorList>
            <person name="Simakov O."/>
            <person name="Marletaz F."/>
            <person name="Cho S.J."/>
            <person name="Edsinger-Gonzales E."/>
            <person name="Havlak P."/>
            <person name="Hellsten U."/>
            <person name="Kuo D.H."/>
            <person name="Larsson T."/>
            <person name="Lv J."/>
            <person name="Arendt D."/>
            <person name="Savage R."/>
            <person name="Osoegawa K."/>
            <person name="de Jong P."/>
            <person name="Grimwood J."/>
            <person name="Chapman J.A."/>
            <person name="Shapiro H."/>
            <person name="Aerts A."/>
            <person name="Otillar R.P."/>
            <person name="Terry A.Y."/>
            <person name="Boore J.L."/>
            <person name="Grigoriev I.V."/>
            <person name="Lindberg D.R."/>
            <person name="Seaver E.C."/>
            <person name="Weisblat D.A."/>
            <person name="Putnam N.H."/>
            <person name="Rokhsar D.S."/>
        </authorList>
    </citation>
    <scope>NUCLEOTIDE SEQUENCE</scope>
    <source>
        <strain evidence="3 5">I ESC-2004</strain>
    </source>
</reference>
<dbReference type="EMBL" id="KB310073">
    <property type="protein sequence ID" value="ELT92605.1"/>
    <property type="molecule type" value="Genomic_DNA"/>
</dbReference>
<keyword evidence="5" id="KW-1185">Reference proteome</keyword>
<dbReference type="HOGENOM" id="CLU_1176413_0_0_1"/>
<feature type="transmembrane region" description="Helical" evidence="2">
    <location>
        <begin position="36"/>
        <end position="58"/>
    </location>
</feature>
<dbReference type="EMBL" id="AMQN01013256">
    <property type="status" value="NOT_ANNOTATED_CDS"/>
    <property type="molecule type" value="Genomic_DNA"/>
</dbReference>